<dbReference type="Proteomes" id="UP000027265">
    <property type="component" value="Unassembled WGS sequence"/>
</dbReference>
<gene>
    <name evidence="1" type="ORF">JAAARDRAFT_97738</name>
</gene>
<dbReference type="OrthoDB" id="3217643at2759"/>
<protein>
    <submittedName>
        <fullName evidence="1">Uncharacterized protein</fullName>
    </submittedName>
</protein>
<sequence>MCYIQGSVLQATSTCPMCKVFRPSSSRCPHIKDTCYNRASHPQYDIVYIRNAEVPTFAGCGFCKWAANPPSSPKTSGSHNSGWPGCCRAPTSTETRCIPAADWPAVSVVHHIPIPQDIKTLLELVKRGSPTPYTQSGS</sequence>
<feature type="non-terminal residue" evidence="1">
    <location>
        <position position="138"/>
    </location>
</feature>
<dbReference type="EMBL" id="KL197709">
    <property type="protein sequence ID" value="KDQ64888.1"/>
    <property type="molecule type" value="Genomic_DNA"/>
</dbReference>
<dbReference type="AlphaFoldDB" id="A0A067QCU5"/>
<dbReference type="InParanoid" id="A0A067QCU5"/>
<dbReference type="HOGENOM" id="CLU_119347_0_0_1"/>
<accession>A0A067QCU5</accession>
<dbReference type="STRING" id="933084.A0A067QCU5"/>
<name>A0A067QCU5_9AGAM</name>
<evidence type="ECO:0000313" key="2">
    <source>
        <dbReference type="Proteomes" id="UP000027265"/>
    </source>
</evidence>
<keyword evidence="2" id="KW-1185">Reference proteome</keyword>
<reference evidence="2" key="1">
    <citation type="journal article" date="2014" name="Proc. Natl. Acad. Sci. U.S.A.">
        <title>Extensive sampling of basidiomycete genomes demonstrates inadequacy of the white-rot/brown-rot paradigm for wood decay fungi.</title>
        <authorList>
            <person name="Riley R."/>
            <person name="Salamov A.A."/>
            <person name="Brown D.W."/>
            <person name="Nagy L.G."/>
            <person name="Floudas D."/>
            <person name="Held B.W."/>
            <person name="Levasseur A."/>
            <person name="Lombard V."/>
            <person name="Morin E."/>
            <person name="Otillar R."/>
            <person name="Lindquist E.A."/>
            <person name="Sun H."/>
            <person name="LaButti K.M."/>
            <person name="Schmutz J."/>
            <person name="Jabbour D."/>
            <person name="Luo H."/>
            <person name="Baker S.E."/>
            <person name="Pisabarro A.G."/>
            <person name="Walton J.D."/>
            <person name="Blanchette R.A."/>
            <person name="Henrissat B."/>
            <person name="Martin F."/>
            <person name="Cullen D."/>
            <person name="Hibbett D.S."/>
            <person name="Grigoriev I.V."/>
        </authorList>
    </citation>
    <scope>NUCLEOTIDE SEQUENCE [LARGE SCALE GENOMIC DNA]</scope>
    <source>
        <strain evidence="2">MUCL 33604</strain>
    </source>
</reference>
<organism evidence="1 2">
    <name type="scientific">Jaapia argillacea MUCL 33604</name>
    <dbReference type="NCBI Taxonomy" id="933084"/>
    <lineage>
        <taxon>Eukaryota</taxon>
        <taxon>Fungi</taxon>
        <taxon>Dikarya</taxon>
        <taxon>Basidiomycota</taxon>
        <taxon>Agaricomycotina</taxon>
        <taxon>Agaricomycetes</taxon>
        <taxon>Agaricomycetidae</taxon>
        <taxon>Jaapiales</taxon>
        <taxon>Jaapiaceae</taxon>
        <taxon>Jaapia</taxon>
    </lineage>
</organism>
<proteinExistence type="predicted"/>
<evidence type="ECO:0000313" key="1">
    <source>
        <dbReference type="EMBL" id="KDQ64888.1"/>
    </source>
</evidence>